<keyword evidence="12 13" id="KW-0807">Transducer</keyword>
<evidence type="ECO:0000256" key="11">
    <source>
        <dbReference type="ARBA" id="ARBA00023180"/>
    </source>
</evidence>
<evidence type="ECO:0000256" key="2">
    <source>
        <dbReference type="ARBA" id="ARBA00022475"/>
    </source>
</evidence>
<dbReference type="GO" id="GO:0004984">
    <property type="term" value="F:olfactory receptor activity"/>
    <property type="evidence" value="ECO:0007669"/>
    <property type="project" value="InterPro"/>
</dbReference>
<dbReference type="AlphaFoldDB" id="A0A8J6FGK9"/>
<dbReference type="EMBL" id="WNTK01000003">
    <property type="protein sequence ID" value="KAG9487224.1"/>
    <property type="molecule type" value="Genomic_DNA"/>
</dbReference>
<comment type="caution">
    <text evidence="16">The sequence shown here is derived from an EMBL/GenBank/DDBJ whole genome shotgun (WGS) entry which is preliminary data.</text>
</comment>
<feature type="transmembrane region" description="Helical" evidence="14">
    <location>
        <begin position="236"/>
        <end position="260"/>
    </location>
</feature>
<evidence type="ECO:0000256" key="5">
    <source>
        <dbReference type="ARBA" id="ARBA00022725"/>
    </source>
</evidence>
<dbReference type="FunFam" id="1.20.1070.10:FF:000001">
    <property type="entry name" value="Olfactory receptor"/>
    <property type="match status" value="1"/>
</dbReference>
<keyword evidence="5 14" id="KW-0552">Olfaction</keyword>
<keyword evidence="11" id="KW-0325">Glycoprotein</keyword>
<feature type="transmembrane region" description="Helical" evidence="14">
    <location>
        <begin position="88"/>
        <end position="105"/>
    </location>
</feature>
<name>A0A8J6FGK9_ELECQ</name>
<dbReference type="PRINTS" id="PR00245">
    <property type="entry name" value="OLFACTORYR"/>
</dbReference>
<keyword evidence="7 13" id="KW-0297">G-protein coupled receptor</keyword>
<comment type="similarity">
    <text evidence="13">Belongs to the G-protein coupled receptor 1 family.</text>
</comment>
<feature type="transmembrane region" description="Helical" evidence="14">
    <location>
        <begin position="191"/>
        <end position="224"/>
    </location>
</feature>
<feature type="non-terminal residue" evidence="16">
    <location>
        <position position="307"/>
    </location>
</feature>
<dbReference type="InterPro" id="IPR017452">
    <property type="entry name" value="GPCR_Rhodpsn_7TM"/>
</dbReference>
<gene>
    <name evidence="16" type="ORF">GDO78_007217</name>
</gene>
<evidence type="ECO:0000256" key="1">
    <source>
        <dbReference type="ARBA" id="ARBA00004651"/>
    </source>
</evidence>
<evidence type="ECO:0000256" key="8">
    <source>
        <dbReference type="ARBA" id="ARBA00023136"/>
    </source>
</evidence>
<dbReference type="PRINTS" id="PR00237">
    <property type="entry name" value="GPCRRHODOPSN"/>
</dbReference>
<dbReference type="InterPro" id="IPR000276">
    <property type="entry name" value="GPCR_Rhodpsn"/>
</dbReference>
<dbReference type="CDD" id="cd13954">
    <property type="entry name" value="7tmA_OR"/>
    <property type="match status" value="1"/>
</dbReference>
<keyword evidence="10 13" id="KW-0675">Receptor</keyword>
<dbReference type="GO" id="GO:0004930">
    <property type="term" value="F:G protein-coupled receptor activity"/>
    <property type="evidence" value="ECO:0007669"/>
    <property type="project" value="UniProtKB-KW"/>
</dbReference>
<organism evidence="16 17">
    <name type="scientific">Eleutherodactylus coqui</name>
    <name type="common">Puerto Rican coqui</name>
    <dbReference type="NCBI Taxonomy" id="57060"/>
    <lineage>
        <taxon>Eukaryota</taxon>
        <taxon>Metazoa</taxon>
        <taxon>Chordata</taxon>
        <taxon>Craniata</taxon>
        <taxon>Vertebrata</taxon>
        <taxon>Euteleostomi</taxon>
        <taxon>Amphibia</taxon>
        <taxon>Batrachia</taxon>
        <taxon>Anura</taxon>
        <taxon>Neobatrachia</taxon>
        <taxon>Hyloidea</taxon>
        <taxon>Eleutherodactylidae</taxon>
        <taxon>Eleutherodactylinae</taxon>
        <taxon>Eleutherodactylus</taxon>
        <taxon>Eleutherodactylus</taxon>
    </lineage>
</organism>
<dbReference type="Pfam" id="PF13853">
    <property type="entry name" value="7tm_4"/>
    <property type="match status" value="1"/>
</dbReference>
<feature type="transmembrane region" description="Helical" evidence="14">
    <location>
        <begin position="20"/>
        <end position="42"/>
    </location>
</feature>
<keyword evidence="4 13" id="KW-0812">Transmembrane</keyword>
<evidence type="ECO:0000256" key="10">
    <source>
        <dbReference type="ARBA" id="ARBA00023170"/>
    </source>
</evidence>
<proteinExistence type="inferred from homology"/>
<evidence type="ECO:0000256" key="14">
    <source>
        <dbReference type="RuleBase" id="RU363047"/>
    </source>
</evidence>
<keyword evidence="9" id="KW-1015">Disulfide bond</keyword>
<dbReference type="PROSITE" id="PS50262">
    <property type="entry name" value="G_PROTEIN_RECEP_F1_2"/>
    <property type="match status" value="1"/>
</dbReference>
<dbReference type="Gene3D" id="1.20.1070.10">
    <property type="entry name" value="Rhodopsin 7-helix transmembrane proteins"/>
    <property type="match status" value="1"/>
</dbReference>
<accession>A0A8J6FGK9</accession>
<dbReference type="PANTHER" id="PTHR24242:SF369">
    <property type="entry name" value="OLFACTORY RECEPTOR"/>
    <property type="match status" value="1"/>
</dbReference>
<keyword evidence="6 14" id="KW-1133">Transmembrane helix</keyword>
<dbReference type="SUPFAM" id="SSF81321">
    <property type="entry name" value="Family A G protein-coupled receptor-like"/>
    <property type="match status" value="1"/>
</dbReference>
<dbReference type="Proteomes" id="UP000770717">
    <property type="component" value="Unassembled WGS sequence"/>
</dbReference>
<reference evidence="16" key="1">
    <citation type="thesis" date="2020" institute="ProQuest LLC" country="789 East Eisenhower Parkway, Ann Arbor, MI, USA">
        <title>Comparative Genomics and Chromosome Evolution.</title>
        <authorList>
            <person name="Mudd A.B."/>
        </authorList>
    </citation>
    <scope>NUCLEOTIDE SEQUENCE</scope>
    <source>
        <strain evidence="16">HN-11 Male</strain>
        <tissue evidence="16">Kidney and liver</tissue>
    </source>
</reference>
<feature type="domain" description="G-protein coupled receptors family 1 profile" evidence="15">
    <location>
        <begin position="38"/>
        <end position="289"/>
    </location>
</feature>
<keyword evidence="8 14" id="KW-0472">Membrane</keyword>
<dbReference type="InterPro" id="IPR050939">
    <property type="entry name" value="Olfactory_GPCR1"/>
</dbReference>
<protein>
    <recommendedName>
        <fullName evidence="14">Olfactory receptor</fullName>
    </recommendedName>
</protein>
<evidence type="ECO:0000256" key="7">
    <source>
        <dbReference type="ARBA" id="ARBA00023040"/>
    </source>
</evidence>
<sequence>MNQSVLSHFILLGFPVTKGIQPFLFLAFFVIYFMSLTCNLLIMGVAYWDQKLHCPMYFFISIFSFLEICYTSVTMPRLLRDLLSDDKIIPIQFCVVQFYFLFVLGSTENFLLSSMAYDRYVAICNPLRYNSIITHRACVFLVLGAWMGGFLAPLMPLIFLSVSAFCGSNIIDHFYCDFSPLLHHFCITDSIYIIETIFFLLACIIILGNFVFISTSYGLVISIIAKIPSRKGRRKTLSTCGSHLTVVCLFYGSIIFMYVRSDHSTPTQVDKVVSLFYSVITPTLNPLIYGLRNEDIKQALRRAVKMI</sequence>
<evidence type="ECO:0000259" key="15">
    <source>
        <dbReference type="PROSITE" id="PS50262"/>
    </source>
</evidence>
<keyword evidence="2 14" id="KW-1003">Cell membrane</keyword>
<evidence type="ECO:0000313" key="16">
    <source>
        <dbReference type="EMBL" id="KAG9487224.1"/>
    </source>
</evidence>
<dbReference type="OrthoDB" id="9444602at2759"/>
<evidence type="ECO:0000256" key="12">
    <source>
        <dbReference type="ARBA" id="ARBA00023224"/>
    </source>
</evidence>
<keyword evidence="3 14" id="KW-0716">Sensory transduction</keyword>
<dbReference type="PROSITE" id="PS00237">
    <property type="entry name" value="G_PROTEIN_RECEP_F1_1"/>
    <property type="match status" value="1"/>
</dbReference>
<evidence type="ECO:0000256" key="6">
    <source>
        <dbReference type="ARBA" id="ARBA00022989"/>
    </source>
</evidence>
<evidence type="ECO:0000256" key="13">
    <source>
        <dbReference type="RuleBase" id="RU000688"/>
    </source>
</evidence>
<dbReference type="InterPro" id="IPR000725">
    <property type="entry name" value="Olfact_rcpt"/>
</dbReference>
<feature type="transmembrane region" description="Helical" evidence="14">
    <location>
        <begin position="138"/>
        <end position="171"/>
    </location>
</feature>
<evidence type="ECO:0000313" key="17">
    <source>
        <dbReference type="Proteomes" id="UP000770717"/>
    </source>
</evidence>
<keyword evidence="17" id="KW-1185">Reference proteome</keyword>
<evidence type="ECO:0000256" key="4">
    <source>
        <dbReference type="ARBA" id="ARBA00022692"/>
    </source>
</evidence>
<evidence type="ECO:0000256" key="3">
    <source>
        <dbReference type="ARBA" id="ARBA00022606"/>
    </source>
</evidence>
<dbReference type="PANTHER" id="PTHR24242">
    <property type="entry name" value="G-PROTEIN COUPLED RECEPTOR"/>
    <property type="match status" value="1"/>
</dbReference>
<feature type="transmembrane region" description="Helical" evidence="14">
    <location>
        <begin position="54"/>
        <end position="73"/>
    </location>
</feature>
<comment type="subcellular location">
    <subcellularLocation>
        <location evidence="1 14">Cell membrane</location>
        <topology evidence="1 14">Multi-pass membrane protein</topology>
    </subcellularLocation>
</comment>
<evidence type="ECO:0000256" key="9">
    <source>
        <dbReference type="ARBA" id="ARBA00023157"/>
    </source>
</evidence>
<feature type="transmembrane region" description="Helical" evidence="14">
    <location>
        <begin position="272"/>
        <end position="291"/>
    </location>
</feature>
<dbReference type="GO" id="GO:0005886">
    <property type="term" value="C:plasma membrane"/>
    <property type="evidence" value="ECO:0007669"/>
    <property type="project" value="UniProtKB-SubCell"/>
</dbReference>